<keyword evidence="1" id="KW-0472">Membrane</keyword>
<keyword evidence="1" id="KW-1133">Transmembrane helix</keyword>
<keyword evidence="3" id="KW-1185">Reference proteome</keyword>
<reference evidence="2 3" key="1">
    <citation type="submission" date="2015-12" db="EMBL/GenBank/DDBJ databases">
        <title>Genome sequence of Thalassospira xiamenensis MCCC 1A03005.</title>
        <authorList>
            <person name="Lu L."/>
            <person name="Lai Q."/>
            <person name="Shao Z."/>
            <person name="Qian P."/>
        </authorList>
    </citation>
    <scope>NUCLEOTIDE SEQUENCE [LARGE SCALE GENOMIC DNA]</scope>
    <source>
        <strain evidence="2 3">MCCC 1A03005</strain>
    </source>
</reference>
<feature type="transmembrane region" description="Helical" evidence="1">
    <location>
        <begin position="76"/>
        <end position="100"/>
    </location>
</feature>
<comment type="caution">
    <text evidence="2">The sequence shown here is derived from an EMBL/GenBank/DDBJ whole genome shotgun (WGS) entry which is preliminary data.</text>
</comment>
<gene>
    <name evidence="2" type="ORF">AUP40_22360</name>
</gene>
<evidence type="ECO:0000313" key="3">
    <source>
        <dbReference type="Proteomes" id="UP000076167"/>
    </source>
</evidence>
<proteinExistence type="predicted"/>
<sequence length="130" mass="14164">MMNLDKKALLKNVRHSILPEIAHCLGFILRMGTSYLVFICFFIGGGFLFLICFTPNEAISAFEILAAATPEALQSGALKFAPILTGLWVMYTGTFAAIFGRFPFSAKASKHPEKIAVARSAFPSIEGESK</sequence>
<protein>
    <submittedName>
        <fullName evidence="2">Uncharacterized protein</fullName>
    </submittedName>
</protein>
<evidence type="ECO:0000313" key="2">
    <source>
        <dbReference type="EMBL" id="KZC97633.1"/>
    </source>
</evidence>
<dbReference type="RefSeq" id="WP_065702090.1">
    <property type="nucleotide sequence ID" value="NZ_JALLPZ010000003.1"/>
</dbReference>
<organism evidence="2 3">
    <name type="scientific">Thalassospira xiamenensis</name>
    <dbReference type="NCBI Taxonomy" id="220697"/>
    <lineage>
        <taxon>Bacteria</taxon>
        <taxon>Pseudomonadati</taxon>
        <taxon>Pseudomonadota</taxon>
        <taxon>Alphaproteobacteria</taxon>
        <taxon>Rhodospirillales</taxon>
        <taxon>Thalassospiraceae</taxon>
        <taxon>Thalassospira</taxon>
    </lineage>
</organism>
<dbReference type="EMBL" id="LPXL01000055">
    <property type="protein sequence ID" value="KZC97633.1"/>
    <property type="molecule type" value="Genomic_DNA"/>
</dbReference>
<feature type="transmembrane region" description="Helical" evidence="1">
    <location>
        <begin position="35"/>
        <end position="56"/>
    </location>
</feature>
<accession>A0ABR5XX58</accession>
<evidence type="ECO:0000256" key="1">
    <source>
        <dbReference type="SAM" id="Phobius"/>
    </source>
</evidence>
<name>A0ABR5XX58_9PROT</name>
<keyword evidence="1" id="KW-0812">Transmembrane</keyword>
<dbReference type="Proteomes" id="UP000076167">
    <property type="component" value="Unassembled WGS sequence"/>
</dbReference>